<evidence type="ECO:0000256" key="1">
    <source>
        <dbReference type="SAM" id="SignalP"/>
    </source>
</evidence>
<dbReference type="PROSITE" id="PS51257">
    <property type="entry name" value="PROKAR_LIPOPROTEIN"/>
    <property type="match status" value="1"/>
</dbReference>
<dbReference type="STRING" id="1285928.SAMN04487894_104216"/>
<proteinExistence type="predicted"/>
<keyword evidence="1" id="KW-0732">Signal</keyword>
<organism evidence="3 4">
    <name type="scientific">Niabella drilacis (strain DSM 25811 / CCM 8410 / CCUG 62505 / LMG 26954 / E90)</name>
    <dbReference type="NCBI Taxonomy" id="1285928"/>
    <lineage>
        <taxon>Bacteria</taxon>
        <taxon>Pseudomonadati</taxon>
        <taxon>Bacteroidota</taxon>
        <taxon>Chitinophagia</taxon>
        <taxon>Chitinophagales</taxon>
        <taxon>Chitinophagaceae</taxon>
        <taxon>Niabella</taxon>
    </lineage>
</organism>
<feature type="chain" id="PRO_5011574271" evidence="1">
    <location>
        <begin position="23"/>
        <end position="269"/>
    </location>
</feature>
<accession>A0A1G6PYQ6</accession>
<dbReference type="AlphaFoldDB" id="A0A1G6PYQ6"/>
<evidence type="ECO:0000313" key="4">
    <source>
        <dbReference type="Proteomes" id="UP000198757"/>
    </source>
</evidence>
<dbReference type="RefSeq" id="WP_176954367.1">
    <property type="nucleotide sequence ID" value="NZ_FMZO01000004.1"/>
</dbReference>
<feature type="domain" description="SusE outer membrane protein" evidence="2">
    <location>
        <begin position="23"/>
        <end position="135"/>
    </location>
</feature>
<evidence type="ECO:0000313" key="3">
    <source>
        <dbReference type="EMBL" id="SDC85340.1"/>
    </source>
</evidence>
<reference evidence="4" key="1">
    <citation type="submission" date="2016-10" db="EMBL/GenBank/DDBJ databases">
        <authorList>
            <person name="Varghese N."/>
            <person name="Submissions S."/>
        </authorList>
    </citation>
    <scope>NUCLEOTIDE SEQUENCE [LARGE SCALE GENOMIC DNA]</scope>
    <source>
        <strain evidence="4">DSM 25811 / CCM 8410 / LMG 26954 / E90</strain>
    </source>
</reference>
<gene>
    <name evidence="3" type="ORF">SAMN04487894_104216</name>
</gene>
<dbReference type="Proteomes" id="UP000198757">
    <property type="component" value="Unassembled WGS sequence"/>
</dbReference>
<name>A0A1G6PYQ6_NIADE</name>
<dbReference type="Pfam" id="PF14292">
    <property type="entry name" value="SusE"/>
    <property type="match status" value="1"/>
</dbReference>
<keyword evidence="4" id="KW-1185">Reference proteome</keyword>
<evidence type="ECO:0000259" key="2">
    <source>
        <dbReference type="Pfam" id="PF14292"/>
    </source>
</evidence>
<dbReference type="Gene3D" id="2.60.40.3620">
    <property type="match status" value="1"/>
</dbReference>
<feature type="signal peptide" evidence="1">
    <location>
        <begin position="1"/>
        <end position="22"/>
    </location>
</feature>
<sequence>MKQIYFLMTVLVAFLTLFSACKKDEHQVVFEGGTAPVLSASSTSAIVLLSENKTNDAIRFNWTNPDYQFNTGISSQDVTYTLQVDTAGQGFKGRVSERAVTNDLATTLTVAELNKMVLDLGVAPETERVVEFRIKSTISGTAALYSNVVPVKTTPYADVKYPVPAKLFIVGNATPGGWNNPVPADQQFTLADATNFEITIPLTAGGSYLFIPVNGSWGAKYGADGDSGSNNPAGDNFKPEGGDMIAPSVSGTYKITVDFKTGKFTVTKI</sequence>
<dbReference type="InterPro" id="IPR025970">
    <property type="entry name" value="SusE"/>
</dbReference>
<protein>
    <submittedName>
        <fullName evidence="3">SusE outer membrane protein</fullName>
    </submittedName>
</protein>
<dbReference type="EMBL" id="FMZO01000004">
    <property type="protein sequence ID" value="SDC85340.1"/>
    <property type="molecule type" value="Genomic_DNA"/>
</dbReference>